<feature type="binding site" evidence="4">
    <location>
        <position position="149"/>
    </location>
    <ligand>
        <name>substrate</name>
    </ligand>
</feature>
<dbReference type="InterPro" id="IPR013024">
    <property type="entry name" value="GGCT-like"/>
</dbReference>
<dbReference type="InterPro" id="IPR036400">
    <property type="entry name" value="Cyt_B5-like_heme/steroid_sf"/>
</dbReference>
<reference evidence="5 6" key="1">
    <citation type="journal article" date="2024" name="Science">
        <title>Giant polyketide synthase enzymes in the biosynthesis of giant marine polyether toxins.</title>
        <authorList>
            <person name="Fallon T.R."/>
            <person name="Shende V.V."/>
            <person name="Wierzbicki I.H."/>
            <person name="Pendleton A.L."/>
            <person name="Watervoot N.F."/>
            <person name="Auber R.P."/>
            <person name="Gonzalez D.J."/>
            <person name="Wisecaver J.H."/>
            <person name="Moore B.S."/>
        </authorList>
    </citation>
    <scope>NUCLEOTIDE SEQUENCE [LARGE SCALE GENOMIC DNA]</scope>
    <source>
        <strain evidence="5 6">12B1</strain>
    </source>
</reference>
<accession>A0AB34K185</accession>
<evidence type="ECO:0000313" key="5">
    <source>
        <dbReference type="EMBL" id="KAL1527991.1"/>
    </source>
</evidence>
<dbReference type="Proteomes" id="UP001515480">
    <property type="component" value="Unassembled WGS sequence"/>
</dbReference>
<organism evidence="5 6">
    <name type="scientific">Prymnesium parvum</name>
    <name type="common">Toxic golden alga</name>
    <dbReference type="NCBI Taxonomy" id="97485"/>
    <lineage>
        <taxon>Eukaryota</taxon>
        <taxon>Haptista</taxon>
        <taxon>Haptophyta</taxon>
        <taxon>Prymnesiophyceae</taxon>
        <taxon>Prymnesiales</taxon>
        <taxon>Prymnesiaceae</taxon>
        <taxon>Prymnesium</taxon>
    </lineage>
</organism>
<dbReference type="GO" id="GO:0003839">
    <property type="term" value="F:gamma-glutamylcyclotransferase activity"/>
    <property type="evidence" value="ECO:0007669"/>
    <property type="project" value="UniProtKB-EC"/>
</dbReference>
<dbReference type="Pfam" id="PF13772">
    <property type="entry name" value="AIG2_2"/>
    <property type="match status" value="1"/>
</dbReference>
<evidence type="ECO:0000256" key="4">
    <source>
        <dbReference type="PIRSR" id="PIRSR617939-2"/>
    </source>
</evidence>
<dbReference type="InterPro" id="IPR017939">
    <property type="entry name" value="G-Glutamylcylcotransferase"/>
</dbReference>
<dbReference type="PANTHER" id="PTHR12935">
    <property type="entry name" value="GAMMA-GLUTAMYLCYCLOTRANSFERASE"/>
    <property type="match status" value="1"/>
</dbReference>
<dbReference type="CDD" id="cd06661">
    <property type="entry name" value="GGCT_like"/>
    <property type="match status" value="1"/>
</dbReference>
<dbReference type="SUPFAM" id="SSF55856">
    <property type="entry name" value="Cytochrome b5-like heme/steroid binding domain"/>
    <property type="match status" value="1"/>
</dbReference>
<dbReference type="AlphaFoldDB" id="A0AB34K185"/>
<evidence type="ECO:0000313" key="6">
    <source>
        <dbReference type="Proteomes" id="UP001515480"/>
    </source>
</evidence>
<dbReference type="EMBL" id="JBGBPQ010000002">
    <property type="protein sequence ID" value="KAL1527991.1"/>
    <property type="molecule type" value="Genomic_DNA"/>
</dbReference>
<gene>
    <name evidence="5" type="ORF">AB1Y20_009362</name>
</gene>
<dbReference type="PANTHER" id="PTHR12935:SF0">
    <property type="entry name" value="GAMMA-GLUTAMYLCYCLOTRANSFERASE"/>
    <property type="match status" value="1"/>
</dbReference>
<comment type="caution">
    <text evidence="5">The sequence shown here is derived from an EMBL/GenBank/DDBJ whole genome shotgun (WGS) entry which is preliminary data.</text>
</comment>
<evidence type="ECO:0000256" key="2">
    <source>
        <dbReference type="ARBA" id="ARBA00023239"/>
    </source>
</evidence>
<dbReference type="Gene3D" id="3.10.490.10">
    <property type="entry name" value="Gamma-glutamyl cyclotransferase-like"/>
    <property type="match status" value="1"/>
</dbReference>
<evidence type="ECO:0000256" key="1">
    <source>
        <dbReference type="ARBA" id="ARBA00012346"/>
    </source>
</evidence>
<sequence>MGDGLDDNETLVWYFTFGANMSRATLTRREGITPVQSIPGVLKGFTLAFKLLGYAGCEPRFATIAPIESCEDVEVHGIAHQLSMRELRVLDKYEGAVGPEGAVRAYERFVAMFTPYPSKTGVPLAPFEVQTYRATTALLTEAAPPSQRYLDLLVSGAAAIGLDTAYISWLRSHSTFACDGLVMPEVTADARSQIITLDELARHSYELDPSNVWVAMGGQCYDISKLAKSTMLRNMSGQDGTLYVLRMRDAAYGDGVPSLLTELSEKQWAYVASWAQYLVSSGCQFIGFLQSPTTCTEVVLQNQHSRQGDANERSHD</sequence>
<keyword evidence="2" id="KW-0456">Lyase</keyword>
<dbReference type="EC" id="4.3.2.9" evidence="1"/>
<keyword evidence="6" id="KW-1185">Reference proteome</keyword>
<proteinExistence type="predicted"/>
<protein>
    <recommendedName>
        <fullName evidence="1">gamma-glutamylcyclotransferase</fullName>
        <ecNumber evidence="1">4.3.2.9</ecNumber>
    </recommendedName>
</protein>
<feature type="active site" description="Proton acceptor" evidence="3">
    <location>
        <position position="94"/>
    </location>
</feature>
<name>A0AB34K185_PRYPA</name>
<evidence type="ECO:0000256" key="3">
    <source>
        <dbReference type="PIRSR" id="PIRSR617939-1"/>
    </source>
</evidence>